<evidence type="ECO:0000313" key="8">
    <source>
        <dbReference type="EMBL" id="CAG9091750.1"/>
    </source>
</evidence>
<keyword evidence="9" id="KW-1185">Reference proteome</keyword>
<gene>
    <name evidence="8" type="ORF">PLXY2_LOCUS618</name>
</gene>
<dbReference type="PANTHER" id="PTHR10736">
    <property type="entry name" value="BESTROPHIN"/>
    <property type="match status" value="1"/>
</dbReference>
<dbReference type="GO" id="GO:0034707">
    <property type="term" value="C:chloride channel complex"/>
    <property type="evidence" value="ECO:0007669"/>
    <property type="project" value="UniProtKB-KW"/>
</dbReference>
<comment type="subcellular location">
    <subcellularLocation>
        <location evidence="6">Cell membrane</location>
        <topology evidence="6">Multi-pass membrane protein</topology>
    </subcellularLocation>
    <subcellularLocation>
        <location evidence="1">Membrane</location>
    </subcellularLocation>
</comment>
<evidence type="ECO:0000256" key="4">
    <source>
        <dbReference type="ARBA" id="ARBA00023136"/>
    </source>
</evidence>
<keyword evidence="6" id="KW-0407">Ion channel</keyword>
<keyword evidence="4 6" id="KW-0472">Membrane</keyword>
<feature type="transmembrane region" description="Helical" evidence="6">
    <location>
        <begin position="32"/>
        <end position="54"/>
    </location>
</feature>
<feature type="compositionally biased region" description="Polar residues" evidence="7">
    <location>
        <begin position="433"/>
        <end position="451"/>
    </location>
</feature>
<accession>A0A8S4D3U9</accession>
<evidence type="ECO:0000256" key="7">
    <source>
        <dbReference type="SAM" id="MobiDB-lite"/>
    </source>
</evidence>
<evidence type="ECO:0000256" key="3">
    <source>
        <dbReference type="ARBA" id="ARBA00022989"/>
    </source>
</evidence>
<comment type="function">
    <text evidence="6">Forms chloride channels.</text>
</comment>
<keyword evidence="6" id="KW-0813">Transport</keyword>
<keyword evidence="2 6" id="KW-0812">Transmembrane</keyword>
<dbReference type="PANTHER" id="PTHR10736:SF65">
    <property type="entry name" value="BESTROPHIN 1, ISOFORM C-RELATED"/>
    <property type="match status" value="1"/>
</dbReference>
<protein>
    <recommendedName>
        <fullName evidence="6">Bestrophin homolog</fullName>
    </recommendedName>
</protein>
<keyword evidence="6" id="KW-1003">Cell membrane</keyword>
<dbReference type="InterPro" id="IPR021134">
    <property type="entry name" value="Bestrophin-like"/>
</dbReference>
<dbReference type="InterPro" id="IPR000615">
    <property type="entry name" value="Bestrophin"/>
</dbReference>
<keyword evidence="6" id="KW-0868">Chloride</keyword>
<proteinExistence type="inferred from homology"/>
<dbReference type="GO" id="GO:0005254">
    <property type="term" value="F:chloride channel activity"/>
    <property type="evidence" value="ECO:0007669"/>
    <property type="project" value="UniProtKB-KW"/>
</dbReference>
<dbReference type="GO" id="GO:0005886">
    <property type="term" value="C:plasma membrane"/>
    <property type="evidence" value="ECO:0007669"/>
    <property type="project" value="UniProtKB-SubCell"/>
</dbReference>
<feature type="transmembrane region" description="Helical" evidence="6">
    <location>
        <begin position="66"/>
        <end position="89"/>
    </location>
</feature>
<reference evidence="8" key="1">
    <citation type="submission" date="2020-11" db="EMBL/GenBank/DDBJ databases">
        <authorList>
            <person name="Whiteford S."/>
        </authorList>
    </citation>
    <scope>NUCLEOTIDE SEQUENCE</scope>
</reference>
<dbReference type="AlphaFoldDB" id="A0A8S4D3U9"/>
<dbReference type="Proteomes" id="UP000653454">
    <property type="component" value="Unassembled WGS sequence"/>
</dbReference>
<keyword evidence="3 6" id="KW-1133">Transmembrane helix</keyword>
<dbReference type="EMBL" id="CAJHNJ030000002">
    <property type="protein sequence ID" value="CAG9091750.1"/>
    <property type="molecule type" value="Genomic_DNA"/>
</dbReference>
<comment type="caution">
    <text evidence="8">The sequence shown here is derived from an EMBL/GenBank/DDBJ whole genome shotgun (WGS) entry which is preliminary data.</text>
</comment>
<evidence type="ECO:0000256" key="2">
    <source>
        <dbReference type="ARBA" id="ARBA00022692"/>
    </source>
</evidence>
<feature type="region of interest" description="Disordered" evidence="7">
    <location>
        <begin position="419"/>
        <end position="451"/>
    </location>
</feature>
<feature type="compositionally biased region" description="Polar residues" evidence="7">
    <location>
        <begin position="552"/>
        <end position="572"/>
    </location>
</feature>
<feature type="region of interest" description="Disordered" evidence="7">
    <location>
        <begin position="538"/>
        <end position="616"/>
    </location>
</feature>
<keyword evidence="6" id="KW-0406">Ion transport</keyword>
<sequence length="636" mass="71617">MTVTYTGEVATCRGFGTFLKLLYRWRGSIYKLVWLDLMMFLLLYYILNITYRLLLDETAKRTFEGVVNYCSFHGNVIPLSFVLGFYVTVVMNRWWSQYTSIPWPDSIAVFVSATIHGQDERGRLMRRTIVRYVCLCLTMVLTMISPRVKKRFPTLDNFVESGLLLDNEKEILDNLNAKFPKPSKHWLPIVWATSIVTRARKEGRIRDDFAVKTIIDELNKFRGQAGLLLSYDNISVPLVYTQVVTIAVYSYFITSALGSQWVENKLNSANSESISNIDLYFPIFSTLEFFFYMGWLKVAESLINPFGEDDDDFEVNWLIDRDLQVSYMIVDEMHHEHPELVRDQYWDEMCPAELPYTIATENQREDHPEPSTAKIAVPPRQRSMVTVNPSSVKMDEMIAPSNTQLQMNDDAVSGIHFIVSRGSKRGKRDERNSMGSANSMVSLGNQPTSITRNNSVTSVLKRLFSKDDQNKQTPPANTTDGVSRFTISASNVSLNKPAAAAAGSMKIANEVIEEVDEQATITSMAMRQDIRPTAMSLFAQGPHKPSDPVNVPSRNSNHTSNIHNTVLSSSAPSRWAAGDTPSPGAAEAMSLRTQSSFPNMEPRPRLDSDVGPSLSAAGSQTICKCIGLVVRVRRRE</sequence>
<evidence type="ECO:0000256" key="5">
    <source>
        <dbReference type="ARBA" id="ARBA00034769"/>
    </source>
</evidence>
<evidence type="ECO:0000256" key="1">
    <source>
        <dbReference type="ARBA" id="ARBA00004370"/>
    </source>
</evidence>
<name>A0A8S4D3U9_PLUXY</name>
<evidence type="ECO:0000313" key="9">
    <source>
        <dbReference type="Proteomes" id="UP000653454"/>
    </source>
</evidence>
<organism evidence="8 9">
    <name type="scientific">Plutella xylostella</name>
    <name type="common">Diamondback moth</name>
    <name type="synonym">Plutella maculipennis</name>
    <dbReference type="NCBI Taxonomy" id="51655"/>
    <lineage>
        <taxon>Eukaryota</taxon>
        <taxon>Metazoa</taxon>
        <taxon>Ecdysozoa</taxon>
        <taxon>Arthropoda</taxon>
        <taxon>Hexapoda</taxon>
        <taxon>Insecta</taxon>
        <taxon>Pterygota</taxon>
        <taxon>Neoptera</taxon>
        <taxon>Endopterygota</taxon>
        <taxon>Lepidoptera</taxon>
        <taxon>Glossata</taxon>
        <taxon>Ditrysia</taxon>
        <taxon>Yponomeutoidea</taxon>
        <taxon>Plutellidae</taxon>
        <taxon>Plutella</taxon>
    </lineage>
</organism>
<keyword evidence="6" id="KW-0869">Chloride channel</keyword>
<dbReference type="Pfam" id="PF01062">
    <property type="entry name" value="Bestrophin"/>
    <property type="match status" value="1"/>
</dbReference>
<evidence type="ECO:0000256" key="6">
    <source>
        <dbReference type="RuleBase" id="RU363126"/>
    </source>
</evidence>
<comment type="similarity">
    <text evidence="5 6">Belongs to the anion channel-forming bestrophin (TC 1.A.46) family. Calcium-sensitive chloride channel subfamily.</text>
</comment>
<feature type="transmembrane region" description="Helical" evidence="6">
    <location>
        <begin position="129"/>
        <end position="148"/>
    </location>
</feature>